<reference evidence="5 6" key="2">
    <citation type="submission" date="2018-01" db="EMBL/GenBank/DDBJ databases">
        <title>Genomic study of Klebsiella pneumoniae.</title>
        <authorList>
            <person name="Yang Y."/>
            <person name="Bicalho R."/>
        </authorList>
    </citation>
    <scope>NUCLEOTIDE SEQUENCE [LARGE SCALE GENOMIC DNA]</scope>
    <source>
        <strain evidence="5 6">A2</strain>
    </source>
</reference>
<dbReference type="InterPro" id="IPR027417">
    <property type="entry name" value="P-loop_NTPase"/>
</dbReference>
<evidence type="ECO:0000256" key="3">
    <source>
        <dbReference type="ARBA" id="ARBA00023134"/>
    </source>
</evidence>
<dbReference type="NCBIfam" id="TIGR00231">
    <property type="entry name" value="small_GTP"/>
    <property type="match status" value="1"/>
</dbReference>
<dbReference type="PROSITE" id="PS00301">
    <property type="entry name" value="G_TR_1"/>
    <property type="match status" value="1"/>
</dbReference>
<evidence type="ECO:0000259" key="4">
    <source>
        <dbReference type="PROSITE" id="PS51722"/>
    </source>
</evidence>
<dbReference type="PANTHER" id="PTHR43261">
    <property type="entry name" value="TRANSLATION ELONGATION FACTOR G-RELATED"/>
    <property type="match status" value="1"/>
</dbReference>
<dbReference type="CDD" id="cd01886">
    <property type="entry name" value="EF-G"/>
    <property type="match status" value="1"/>
</dbReference>
<sequence length="307" mass="33916">MARTTPIARYRNIGISAHIDAGKTTTTERILFYTGVNHKIGEVHDGAATMDWMEQEQERGITITSAATTAFWSGMAKQYEPHRVNIIDTPGHVDFTIEVERSMRVLDGAVMVYCAVGGVQPQSETVWRQANKYKVPRIAFVNKMDRMGANFLKVVGQIKTRLGANPVPLQLAIGAEEAFTGVVDLVKMKAINWNEEDAGVTFTYEDIPADMQELAEEWHQNLIESAAEASEELMEKYLGGEELTEEEIKTALRQRVLNNEIILVTCGSAFKNKGVQAMLDAVVDYLPSPVDVPAINGILDDGKDTPA</sequence>
<organism evidence="5 6">
    <name type="scientific">Klebsiella michiganensis</name>
    <dbReference type="NCBI Taxonomy" id="1134687"/>
    <lineage>
        <taxon>Bacteria</taxon>
        <taxon>Pseudomonadati</taxon>
        <taxon>Pseudomonadota</taxon>
        <taxon>Gammaproteobacteria</taxon>
        <taxon>Enterobacterales</taxon>
        <taxon>Enterobacteriaceae</taxon>
        <taxon>Klebsiella/Raoultella group</taxon>
        <taxon>Klebsiella</taxon>
    </lineage>
</organism>
<dbReference type="SUPFAM" id="SSF52540">
    <property type="entry name" value="P-loop containing nucleoside triphosphate hydrolases"/>
    <property type="match status" value="1"/>
</dbReference>
<reference evidence="5 6" key="1">
    <citation type="submission" date="2017-11" db="EMBL/GenBank/DDBJ databases">
        <authorList>
            <person name="Han C.G."/>
        </authorList>
    </citation>
    <scope>NUCLEOTIDE SEQUENCE [LARGE SCALE GENOMIC DNA]</scope>
    <source>
        <strain evidence="5 6">A2</strain>
    </source>
</reference>
<keyword evidence="3" id="KW-0342">GTP-binding</keyword>
<dbReference type="PROSITE" id="PS51722">
    <property type="entry name" value="G_TR_2"/>
    <property type="match status" value="1"/>
</dbReference>
<dbReference type="GO" id="GO:0003746">
    <property type="term" value="F:translation elongation factor activity"/>
    <property type="evidence" value="ECO:0007669"/>
    <property type="project" value="UniProtKB-KW"/>
</dbReference>
<dbReference type="GO" id="GO:0003924">
    <property type="term" value="F:GTPase activity"/>
    <property type="evidence" value="ECO:0007669"/>
    <property type="project" value="InterPro"/>
</dbReference>
<name>A0A2J4ZKU6_9ENTR</name>
<dbReference type="InterPro" id="IPR000795">
    <property type="entry name" value="T_Tr_GTP-bd_dom"/>
</dbReference>
<comment type="caution">
    <text evidence="5">The sequence shown here is derived from an EMBL/GenBank/DDBJ whole genome shotgun (WGS) entry which is preliminary data.</text>
</comment>
<keyword evidence="5" id="KW-0251">Elongation factor</keyword>
<feature type="non-terminal residue" evidence="5">
    <location>
        <position position="307"/>
    </location>
</feature>
<protein>
    <submittedName>
        <fullName evidence="5">Elongation factor G</fullName>
    </submittedName>
</protein>
<dbReference type="InterPro" id="IPR031157">
    <property type="entry name" value="G_TR_CS"/>
</dbReference>
<evidence type="ECO:0000256" key="1">
    <source>
        <dbReference type="ARBA" id="ARBA00022741"/>
    </source>
</evidence>
<dbReference type="GO" id="GO:0005525">
    <property type="term" value="F:GTP binding"/>
    <property type="evidence" value="ECO:0007669"/>
    <property type="project" value="UniProtKB-KW"/>
</dbReference>
<proteinExistence type="predicted"/>
<dbReference type="AlphaFoldDB" id="A0A2J4ZKU6"/>
<evidence type="ECO:0000313" key="5">
    <source>
        <dbReference type="EMBL" id="PLM63572.1"/>
    </source>
</evidence>
<gene>
    <name evidence="5" type="primary">fusA</name>
    <name evidence="5" type="ORF">CWM85_12960</name>
</gene>
<dbReference type="EMBL" id="PIET01000326">
    <property type="protein sequence ID" value="PLM63572.1"/>
    <property type="molecule type" value="Genomic_DNA"/>
</dbReference>
<keyword evidence="2" id="KW-0648">Protein biosynthesis</keyword>
<dbReference type="Proteomes" id="UP000234661">
    <property type="component" value="Unassembled WGS sequence"/>
</dbReference>
<evidence type="ECO:0000313" key="6">
    <source>
        <dbReference type="Proteomes" id="UP000234661"/>
    </source>
</evidence>
<dbReference type="PRINTS" id="PR00315">
    <property type="entry name" value="ELONGATNFCT"/>
</dbReference>
<keyword evidence="1" id="KW-0547">Nucleotide-binding</keyword>
<dbReference type="GO" id="GO:0032790">
    <property type="term" value="P:ribosome disassembly"/>
    <property type="evidence" value="ECO:0007669"/>
    <property type="project" value="TreeGrafter"/>
</dbReference>
<dbReference type="InterPro" id="IPR005225">
    <property type="entry name" value="Small_GTP-bd"/>
</dbReference>
<evidence type="ECO:0000256" key="2">
    <source>
        <dbReference type="ARBA" id="ARBA00022917"/>
    </source>
</evidence>
<dbReference type="FunFam" id="3.40.50.300:FF:000029">
    <property type="entry name" value="Elongation factor G"/>
    <property type="match status" value="1"/>
</dbReference>
<dbReference type="Pfam" id="PF00009">
    <property type="entry name" value="GTP_EFTU"/>
    <property type="match status" value="1"/>
</dbReference>
<dbReference type="PANTHER" id="PTHR43261:SF1">
    <property type="entry name" value="RIBOSOME-RELEASING FACTOR 2, MITOCHONDRIAL"/>
    <property type="match status" value="1"/>
</dbReference>
<dbReference type="Gene3D" id="3.40.50.300">
    <property type="entry name" value="P-loop containing nucleotide triphosphate hydrolases"/>
    <property type="match status" value="1"/>
</dbReference>
<feature type="domain" description="Tr-type G" evidence="4">
    <location>
        <begin position="8"/>
        <end position="290"/>
    </location>
</feature>
<accession>A0A2J4ZKU6</accession>